<dbReference type="PANTHER" id="PTHR42788">
    <property type="entry name" value="TAURINE IMPORT ATP-BINDING PROTEIN-RELATED"/>
    <property type="match status" value="1"/>
</dbReference>
<organism evidence="5 6">
    <name type="scientific">Clostridium algidicarnis DSM 15099</name>
    <dbReference type="NCBI Taxonomy" id="1121295"/>
    <lineage>
        <taxon>Bacteria</taxon>
        <taxon>Bacillati</taxon>
        <taxon>Bacillota</taxon>
        <taxon>Clostridia</taxon>
        <taxon>Eubacteriales</taxon>
        <taxon>Clostridiaceae</taxon>
        <taxon>Clostridium</taxon>
    </lineage>
</organism>
<dbReference type="InterPro" id="IPR050166">
    <property type="entry name" value="ABC_transporter_ATP-bind"/>
</dbReference>
<dbReference type="InterPro" id="IPR003439">
    <property type="entry name" value="ABC_transporter-like_ATP-bd"/>
</dbReference>
<keyword evidence="3 5" id="KW-0067">ATP-binding</keyword>
<keyword evidence="1" id="KW-0813">Transport</keyword>
<dbReference type="Proteomes" id="UP000239863">
    <property type="component" value="Unassembled WGS sequence"/>
</dbReference>
<dbReference type="GO" id="GO:0005524">
    <property type="term" value="F:ATP binding"/>
    <property type="evidence" value="ECO:0007669"/>
    <property type="project" value="UniProtKB-KW"/>
</dbReference>
<evidence type="ECO:0000256" key="1">
    <source>
        <dbReference type="ARBA" id="ARBA00022448"/>
    </source>
</evidence>
<evidence type="ECO:0000259" key="4">
    <source>
        <dbReference type="PROSITE" id="PS50893"/>
    </source>
</evidence>
<dbReference type="GO" id="GO:0016887">
    <property type="term" value="F:ATP hydrolysis activity"/>
    <property type="evidence" value="ECO:0007669"/>
    <property type="project" value="InterPro"/>
</dbReference>
<dbReference type="InterPro" id="IPR027417">
    <property type="entry name" value="P-loop_NTPase"/>
</dbReference>
<dbReference type="EMBL" id="PTIS01000013">
    <property type="protein sequence ID" value="PPK47793.1"/>
    <property type="molecule type" value="Genomic_DNA"/>
</dbReference>
<dbReference type="STRING" id="37659.GCA_000703125_01922"/>
<comment type="caution">
    <text evidence="5">The sequence shown here is derived from an EMBL/GenBank/DDBJ whole genome shotgun (WGS) entry which is preliminary data.</text>
</comment>
<feature type="domain" description="ABC transporter" evidence="4">
    <location>
        <begin position="20"/>
        <end position="243"/>
    </location>
</feature>
<dbReference type="CDD" id="cd03293">
    <property type="entry name" value="ABC_NrtD_SsuB_transporters"/>
    <property type="match status" value="1"/>
</dbReference>
<evidence type="ECO:0000313" key="5">
    <source>
        <dbReference type="EMBL" id="PPK47793.1"/>
    </source>
</evidence>
<accession>A0A2S6FW36</accession>
<dbReference type="InterPro" id="IPR003593">
    <property type="entry name" value="AAA+_ATPase"/>
</dbReference>
<evidence type="ECO:0000256" key="2">
    <source>
        <dbReference type="ARBA" id="ARBA00022741"/>
    </source>
</evidence>
<evidence type="ECO:0000256" key="3">
    <source>
        <dbReference type="ARBA" id="ARBA00022840"/>
    </source>
</evidence>
<dbReference type="PROSITE" id="PS00211">
    <property type="entry name" value="ABC_TRANSPORTER_1"/>
    <property type="match status" value="1"/>
</dbReference>
<dbReference type="SUPFAM" id="SSF52540">
    <property type="entry name" value="P-loop containing nucleoside triphosphate hydrolases"/>
    <property type="match status" value="1"/>
</dbReference>
<evidence type="ECO:0000313" key="6">
    <source>
        <dbReference type="Proteomes" id="UP000239863"/>
    </source>
</evidence>
<proteinExistence type="predicted"/>
<dbReference type="PROSITE" id="PS50893">
    <property type="entry name" value="ABC_TRANSPORTER_2"/>
    <property type="match status" value="1"/>
</dbReference>
<protein>
    <submittedName>
        <fullName evidence="5">NitT/TauT family transport system ATP-binding protein</fullName>
    </submittedName>
</protein>
<dbReference type="AlphaFoldDB" id="A0A2S6FW36"/>
<dbReference type="PANTHER" id="PTHR42788:SF21">
    <property type="entry name" value="ABC TRANSPORTER ATP-BINDING PROTEIN"/>
    <property type="match status" value="1"/>
</dbReference>
<dbReference type="Pfam" id="PF00005">
    <property type="entry name" value="ABC_tran"/>
    <property type="match status" value="1"/>
</dbReference>
<gene>
    <name evidence="5" type="ORF">BD821_11313</name>
</gene>
<dbReference type="SMART" id="SM00382">
    <property type="entry name" value="AAA"/>
    <property type="match status" value="1"/>
</dbReference>
<dbReference type="Gene3D" id="3.40.50.300">
    <property type="entry name" value="P-loop containing nucleotide triphosphate hydrolases"/>
    <property type="match status" value="1"/>
</dbReference>
<reference evidence="5 6" key="1">
    <citation type="submission" date="2018-02" db="EMBL/GenBank/DDBJ databases">
        <title>Genomic Encyclopedia of Archaeal and Bacterial Type Strains, Phase II (KMG-II): from individual species to whole genera.</title>
        <authorList>
            <person name="Goeker M."/>
        </authorList>
    </citation>
    <scope>NUCLEOTIDE SEQUENCE [LARGE SCALE GENOMIC DNA]</scope>
    <source>
        <strain evidence="5 6">DSM 15099</strain>
    </source>
</reference>
<name>A0A2S6FW36_9CLOT</name>
<keyword evidence="2" id="KW-0547">Nucleotide-binding</keyword>
<sequence>MLNLGLDRTFYGGEFMEIMVDVKDINKDFYTLEGELNVLKNINFSVEKGEILAILGPSGCGKSTLLNILSGLLKPNFGEVYIKGKIGYMFQRDHLLEWRTIMDNITIGLEIQKKLDNNHKKRIEGLLKNYGLWEFRNRYPKELSGGMRQRVALIRTLAVDPDILLLDEAFSSLDYQTRLLVSDDIYKIIKNEKKTTILVTHDISEAISMADFVGVLSRRPSTIKSIHDIKLTVEGDKTPLSARKAPEFKDYFDVLWKELDIYEK</sequence>
<dbReference type="InterPro" id="IPR017871">
    <property type="entry name" value="ABC_transporter-like_CS"/>
</dbReference>